<dbReference type="Proteomes" id="UP000284579">
    <property type="component" value="Unassembled WGS sequence"/>
</dbReference>
<evidence type="ECO:0000313" key="4">
    <source>
        <dbReference type="EMBL" id="RGU46697.1"/>
    </source>
</evidence>
<dbReference type="AlphaFoldDB" id="A0A174PUR0"/>
<dbReference type="Gene3D" id="3.20.20.150">
    <property type="entry name" value="Divalent-metal-dependent TIM barrel enzymes"/>
    <property type="match status" value="1"/>
</dbReference>
<dbReference type="Proteomes" id="UP000554488">
    <property type="component" value="Unassembled WGS sequence"/>
</dbReference>
<dbReference type="SUPFAM" id="SSF51658">
    <property type="entry name" value="Xylose isomerase-like"/>
    <property type="match status" value="1"/>
</dbReference>
<evidence type="ECO:0000313" key="2">
    <source>
        <dbReference type="EMBL" id="NUN87469.1"/>
    </source>
</evidence>
<dbReference type="PANTHER" id="PTHR12110">
    <property type="entry name" value="HYDROXYPYRUVATE ISOMERASE"/>
    <property type="match status" value="1"/>
</dbReference>
<evidence type="ECO:0000313" key="9">
    <source>
        <dbReference type="Proteomes" id="UP000554488"/>
    </source>
</evidence>
<protein>
    <submittedName>
        <fullName evidence="5">Sugar phosphate isomerase/epimerase</fullName>
    </submittedName>
</protein>
<reference evidence="6 7" key="1">
    <citation type="submission" date="2018-08" db="EMBL/GenBank/DDBJ databases">
        <title>A genome reference for cultivated species of the human gut microbiota.</title>
        <authorList>
            <person name="Zou Y."/>
            <person name="Xue W."/>
            <person name="Luo G."/>
        </authorList>
    </citation>
    <scope>NUCLEOTIDE SEQUENCE [LARGE SCALE GENOMIC DNA]</scope>
    <source>
        <strain evidence="4 8">AF16-31</strain>
        <strain evidence="3 6">AF18-12LB</strain>
        <strain evidence="5 7">AM23-3</strain>
    </source>
</reference>
<evidence type="ECO:0000313" key="8">
    <source>
        <dbReference type="Proteomes" id="UP000285693"/>
    </source>
</evidence>
<dbReference type="EMBL" id="QRXJ01000008">
    <property type="protein sequence ID" value="RGT90281.1"/>
    <property type="molecule type" value="Genomic_DNA"/>
</dbReference>
<dbReference type="Pfam" id="PF01261">
    <property type="entry name" value="AP_endonuc_2"/>
    <property type="match status" value="1"/>
</dbReference>
<name>A0A174PUR0_9FIRM</name>
<accession>A0A174PUR0</accession>
<dbReference type="EMBL" id="QRHO01000017">
    <property type="protein sequence ID" value="RHF82178.1"/>
    <property type="molecule type" value="Genomic_DNA"/>
</dbReference>
<dbReference type="InterPro" id="IPR036237">
    <property type="entry name" value="Xyl_isomerase-like_sf"/>
</dbReference>
<feature type="domain" description="Xylose isomerase-like TIM barrel" evidence="1">
    <location>
        <begin position="26"/>
        <end position="274"/>
    </location>
</feature>
<sequence>MKNLKRSQILTSNYPYYKYSLNYALDSLHRMGAEQIEFYACFPHFHMDDITYRDIKSLKKKLKDFGLKAMCVTPEQCLYPVNIAAFDIAARNRSINVFKKTIETAAELEADTIVTLCGYGTIDEKDEDVWKRSVDSMRILGDMAEAYNIEMVLETSPREYTTTHTAKEAVRMIEEIGSPAVKGMIDTATLGFSKETMKQAVQDLGKYLRHVHVADGIPNGHLILGEGELDIRGMLHELDEVNYQGMLSLEILNDKYMRTPHEAMQISFEMLKKYIDQ</sequence>
<evidence type="ECO:0000313" key="5">
    <source>
        <dbReference type="EMBL" id="RHF82178.1"/>
    </source>
</evidence>
<proteinExistence type="predicted"/>
<organism evidence="5 7">
    <name type="scientific">Coprococcus comes</name>
    <dbReference type="NCBI Taxonomy" id="410072"/>
    <lineage>
        <taxon>Bacteria</taxon>
        <taxon>Bacillati</taxon>
        <taxon>Bacillota</taxon>
        <taxon>Clostridia</taxon>
        <taxon>Lachnospirales</taxon>
        <taxon>Lachnospiraceae</taxon>
        <taxon>Coprococcus</taxon>
    </lineage>
</organism>
<dbReference type="EMBL" id="JABWDC010000060">
    <property type="protein sequence ID" value="NUN87469.1"/>
    <property type="molecule type" value="Genomic_DNA"/>
</dbReference>
<dbReference type="InterPro" id="IPR013022">
    <property type="entry name" value="Xyl_isomerase-like_TIM-brl"/>
</dbReference>
<evidence type="ECO:0000259" key="1">
    <source>
        <dbReference type="Pfam" id="PF01261"/>
    </source>
</evidence>
<keyword evidence="5" id="KW-0413">Isomerase</keyword>
<dbReference type="RefSeq" id="WP_055297502.1">
    <property type="nucleotide sequence ID" value="NZ_JAAIMV010000036.1"/>
</dbReference>
<gene>
    <name evidence="5" type="ORF">DW656_11930</name>
    <name evidence="4" type="ORF">DWW65_04685</name>
    <name evidence="3" type="ORF">DWX03_07670</name>
    <name evidence="2" type="ORF">HUU93_12845</name>
</gene>
<evidence type="ECO:0000313" key="6">
    <source>
        <dbReference type="Proteomes" id="UP000283360"/>
    </source>
</evidence>
<dbReference type="GO" id="GO:0016853">
    <property type="term" value="F:isomerase activity"/>
    <property type="evidence" value="ECO:0007669"/>
    <property type="project" value="UniProtKB-KW"/>
</dbReference>
<keyword evidence="6" id="KW-1185">Reference proteome</keyword>
<dbReference type="EMBL" id="QRXY01000004">
    <property type="protein sequence ID" value="RGU46697.1"/>
    <property type="molecule type" value="Genomic_DNA"/>
</dbReference>
<dbReference type="Proteomes" id="UP000283360">
    <property type="component" value="Unassembled WGS sequence"/>
</dbReference>
<reference evidence="2 9" key="2">
    <citation type="submission" date="2020-04" db="EMBL/GenBank/DDBJ databases">
        <authorList>
            <person name="Pieper L."/>
        </authorList>
    </citation>
    <scope>NUCLEOTIDE SEQUENCE [LARGE SCALE GENOMIC DNA]</scope>
    <source>
        <strain evidence="2 9">F22</strain>
    </source>
</reference>
<dbReference type="InterPro" id="IPR050312">
    <property type="entry name" value="IolE/XylAMocC-like"/>
</dbReference>
<evidence type="ECO:0000313" key="7">
    <source>
        <dbReference type="Proteomes" id="UP000284579"/>
    </source>
</evidence>
<dbReference type="OrthoDB" id="9779184at2"/>
<comment type="caution">
    <text evidence="5">The sequence shown here is derived from an EMBL/GenBank/DDBJ whole genome shotgun (WGS) entry which is preliminary data.</text>
</comment>
<reference evidence="2 9" key="3">
    <citation type="submission" date="2020-07" db="EMBL/GenBank/DDBJ databases">
        <title>Bacterial metabolism rescues the inhibition of intestinal drug absorption by food and drug additives.</title>
        <authorList>
            <person name="Zou L."/>
            <person name="Spanogiannopoulos P."/>
            <person name="Chien H.-C."/>
            <person name="Pieper L.M."/>
            <person name="Cai W."/>
            <person name="Khuri N."/>
            <person name="Pottel J."/>
            <person name="Vora B."/>
            <person name="Ni Z."/>
            <person name="Tsakalozou E."/>
            <person name="Zhang W."/>
            <person name="Shoichet B.K."/>
            <person name="Giacomini K.M."/>
            <person name="Turnbaugh P.J."/>
        </authorList>
    </citation>
    <scope>NUCLEOTIDE SEQUENCE [LARGE SCALE GENOMIC DNA]</scope>
    <source>
        <strain evidence="2 9">F22</strain>
    </source>
</reference>
<dbReference type="Proteomes" id="UP000285693">
    <property type="component" value="Unassembled WGS sequence"/>
</dbReference>
<evidence type="ECO:0000313" key="3">
    <source>
        <dbReference type="EMBL" id="RGT90281.1"/>
    </source>
</evidence>